<dbReference type="InterPro" id="IPR008949">
    <property type="entry name" value="Isoprenoid_synthase_dom_sf"/>
</dbReference>
<reference evidence="7 8" key="1">
    <citation type="submission" date="2023-06" db="EMBL/GenBank/DDBJ databases">
        <title>Actinomycetospora Odt1-22.</title>
        <authorList>
            <person name="Supong K."/>
        </authorList>
    </citation>
    <scope>NUCLEOTIDE SEQUENCE [LARGE SCALE GENOMIC DNA]</scope>
    <source>
        <strain evidence="7 8">Odt1-22</strain>
    </source>
</reference>
<dbReference type="PROSITE" id="PS00444">
    <property type="entry name" value="POLYPRENYL_SYNTHASE_2"/>
    <property type="match status" value="1"/>
</dbReference>
<dbReference type="SFLD" id="SFLDS00005">
    <property type="entry name" value="Isoprenoid_Synthase_Type_I"/>
    <property type="match status" value="1"/>
</dbReference>
<keyword evidence="8" id="KW-1185">Reference proteome</keyword>
<comment type="caution">
    <text evidence="7">The sequence shown here is derived from an EMBL/GenBank/DDBJ whole genome shotgun (WGS) entry which is preliminary data.</text>
</comment>
<dbReference type="CDD" id="cd00685">
    <property type="entry name" value="Trans_IPPS_HT"/>
    <property type="match status" value="1"/>
</dbReference>
<dbReference type="InterPro" id="IPR033749">
    <property type="entry name" value="Polyprenyl_synt_CS"/>
</dbReference>
<dbReference type="Gene3D" id="1.10.600.10">
    <property type="entry name" value="Farnesyl Diphosphate Synthase"/>
    <property type="match status" value="1"/>
</dbReference>
<dbReference type="SFLD" id="SFLDG01017">
    <property type="entry name" value="Polyprenyl_Transferase_Like"/>
    <property type="match status" value="1"/>
</dbReference>
<gene>
    <name evidence="7" type="ORF">QRT03_12940</name>
</gene>
<evidence type="ECO:0000256" key="6">
    <source>
        <dbReference type="RuleBase" id="RU004466"/>
    </source>
</evidence>
<proteinExistence type="inferred from homology"/>
<dbReference type="SUPFAM" id="SSF48576">
    <property type="entry name" value="Terpenoid synthases"/>
    <property type="match status" value="1"/>
</dbReference>
<evidence type="ECO:0000313" key="8">
    <source>
        <dbReference type="Proteomes" id="UP001231924"/>
    </source>
</evidence>
<evidence type="ECO:0000256" key="3">
    <source>
        <dbReference type="ARBA" id="ARBA00022679"/>
    </source>
</evidence>
<comment type="cofactor">
    <cofactor evidence="1">
        <name>Mg(2+)</name>
        <dbReference type="ChEBI" id="CHEBI:18420"/>
    </cofactor>
</comment>
<organism evidence="7 8">
    <name type="scientific">Actinomycetospora termitidis</name>
    <dbReference type="NCBI Taxonomy" id="3053470"/>
    <lineage>
        <taxon>Bacteria</taxon>
        <taxon>Bacillati</taxon>
        <taxon>Actinomycetota</taxon>
        <taxon>Actinomycetes</taxon>
        <taxon>Pseudonocardiales</taxon>
        <taxon>Pseudonocardiaceae</taxon>
        <taxon>Actinomycetospora</taxon>
    </lineage>
</organism>
<evidence type="ECO:0000256" key="5">
    <source>
        <dbReference type="ARBA" id="ARBA00022842"/>
    </source>
</evidence>
<evidence type="ECO:0000313" key="7">
    <source>
        <dbReference type="EMBL" id="MDL5156867.1"/>
    </source>
</evidence>
<evidence type="ECO:0000256" key="1">
    <source>
        <dbReference type="ARBA" id="ARBA00001946"/>
    </source>
</evidence>
<evidence type="ECO:0000256" key="2">
    <source>
        <dbReference type="ARBA" id="ARBA00006706"/>
    </source>
</evidence>
<dbReference type="Proteomes" id="UP001231924">
    <property type="component" value="Unassembled WGS sequence"/>
</dbReference>
<dbReference type="Pfam" id="PF00348">
    <property type="entry name" value="polyprenyl_synt"/>
    <property type="match status" value="1"/>
</dbReference>
<dbReference type="EMBL" id="JASVWF010000002">
    <property type="protein sequence ID" value="MDL5156867.1"/>
    <property type="molecule type" value="Genomic_DNA"/>
</dbReference>
<keyword evidence="4" id="KW-0479">Metal-binding</keyword>
<dbReference type="InterPro" id="IPR000092">
    <property type="entry name" value="Polyprenyl_synt"/>
</dbReference>
<comment type="similarity">
    <text evidence="2 6">Belongs to the FPP/GGPP synthase family.</text>
</comment>
<evidence type="ECO:0000256" key="4">
    <source>
        <dbReference type="ARBA" id="ARBA00022723"/>
    </source>
</evidence>
<sequence length="376" mass="40165">MTAGRTLPARETRVPVGLEEIEADLPCAVTEELARFLAVRRETCADLAPEFVDAVDDLSAMALGGGKRLRPTFAWWGWRGAGGDRREGGPGPDVVLRTVAALELVQACALVHDDLIDDSDLRRGIPTVHARWSARHAERDWIGSSERLGAAIAVLVGDLALAWSDDMLRGAGLDASTLARVAGVWDAMRTEMLTGQFLDVVGHATDLATPEGVLRISRYKTAAYTIERPLHLGAALAGADDDLVSCYRRFGTDLGIAFQLRDDLLGVFGDPAVTGKPAGDDLREGKRTLLVALARRHPDRDAAAPVEHALGLDDLAPADVEAARTALQRLGVVDEVEERIATLTTSALDALATADVGPEAHERLTALAAKATRRAF</sequence>
<keyword evidence="5" id="KW-0460">Magnesium</keyword>
<protein>
    <submittedName>
        <fullName evidence="7">Polyprenyl synthetase family protein</fullName>
    </submittedName>
</protein>
<dbReference type="PANTHER" id="PTHR12001">
    <property type="entry name" value="GERANYLGERANYL PYROPHOSPHATE SYNTHASE"/>
    <property type="match status" value="1"/>
</dbReference>
<name>A0ABT7M9Z6_9PSEU</name>
<keyword evidence="3 6" id="KW-0808">Transferase</keyword>
<dbReference type="PANTHER" id="PTHR12001:SF85">
    <property type="entry name" value="SHORT CHAIN ISOPRENYL DIPHOSPHATE SYNTHASE"/>
    <property type="match status" value="1"/>
</dbReference>
<dbReference type="RefSeq" id="WP_286053233.1">
    <property type="nucleotide sequence ID" value="NZ_JASVWF010000002.1"/>
</dbReference>
<accession>A0ABT7M9Z6</accession>
<dbReference type="PROSITE" id="PS00723">
    <property type="entry name" value="POLYPRENYL_SYNTHASE_1"/>
    <property type="match status" value="1"/>
</dbReference>